<protein>
    <submittedName>
        <fullName evidence="2">Uncharacterized protein</fullName>
    </submittedName>
</protein>
<evidence type="ECO:0000313" key="2">
    <source>
        <dbReference type="EMBL" id="GHI45349.1"/>
    </source>
</evidence>
<dbReference type="EMBL" id="BNDZ01000003">
    <property type="protein sequence ID" value="GHI45349.1"/>
    <property type="molecule type" value="Genomic_DNA"/>
</dbReference>
<gene>
    <name evidence="2" type="ORF">ScoT_15230</name>
</gene>
<name>A0AA37FBW4_9ACTN</name>
<organism evidence="2 3">
    <name type="scientific">Streptomyces albidoflavus</name>
    <dbReference type="NCBI Taxonomy" id="1886"/>
    <lineage>
        <taxon>Bacteria</taxon>
        <taxon>Bacillati</taxon>
        <taxon>Actinomycetota</taxon>
        <taxon>Actinomycetes</taxon>
        <taxon>Kitasatosporales</taxon>
        <taxon>Streptomycetaceae</taxon>
        <taxon>Streptomyces</taxon>
        <taxon>Streptomyces albidoflavus group</taxon>
    </lineage>
</organism>
<dbReference type="Proteomes" id="UP001051844">
    <property type="component" value="Unassembled WGS sequence"/>
</dbReference>
<evidence type="ECO:0000256" key="1">
    <source>
        <dbReference type="SAM" id="MobiDB-lite"/>
    </source>
</evidence>
<accession>A0AA37FBW4</accession>
<reference evidence="2" key="1">
    <citation type="submission" date="2022-09" db="EMBL/GenBank/DDBJ databases">
        <title>Whole genome shotgun sequence of Streptomyces albidoflavus NBRC 12854.</title>
        <authorList>
            <person name="Komaki H."/>
            <person name="Tamura T."/>
        </authorList>
    </citation>
    <scope>NUCLEOTIDE SEQUENCE</scope>
    <source>
        <strain evidence="2">NBRC 12854</strain>
    </source>
</reference>
<sequence>MDNAAIVDNSVTLAGRQGSSKAGKGVGAGVGRRNGATPKRRARAYVGNAAHGAVRLAGTT</sequence>
<evidence type="ECO:0000313" key="3">
    <source>
        <dbReference type="Proteomes" id="UP001051844"/>
    </source>
</evidence>
<feature type="region of interest" description="Disordered" evidence="1">
    <location>
        <begin position="15"/>
        <end position="41"/>
    </location>
</feature>
<proteinExistence type="predicted"/>
<dbReference type="AlphaFoldDB" id="A0AA37FBW4"/>
<comment type="caution">
    <text evidence="2">The sequence shown here is derived from an EMBL/GenBank/DDBJ whole genome shotgun (WGS) entry which is preliminary data.</text>
</comment>